<name>A0ACC1J540_9FUNG</name>
<accession>A0ACC1J540</accession>
<keyword evidence="2" id="KW-1185">Reference proteome</keyword>
<evidence type="ECO:0000313" key="2">
    <source>
        <dbReference type="Proteomes" id="UP001150603"/>
    </source>
</evidence>
<dbReference type="Proteomes" id="UP001150603">
    <property type="component" value="Unassembled WGS sequence"/>
</dbReference>
<feature type="non-terminal residue" evidence="1">
    <location>
        <position position="89"/>
    </location>
</feature>
<gene>
    <name evidence="1" type="primary">TTR1</name>
    <name evidence="1" type="ORF">FBU59_004678</name>
</gene>
<evidence type="ECO:0000313" key="1">
    <source>
        <dbReference type="EMBL" id="KAJ1937691.1"/>
    </source>
</evidence>
<sequence>MTAVSKIVKSLINDNTVMVFSKSYCPYCNRAKAALKDINVEFKAIELDVDANGSAIQAYLAELSKQRTVPNVFVKGHHVGGCDDTLAAI</sequence>
<organism evidence="1 2">
    <name type="scientific">Linderina macrospora</name>
    <dbReference type="NCBI Taxonomy" id="4868"/>
    <lineage>
        <taxon>Eukaryota</taxon>
        <taxon>Fungi</taxon>
        <taxon>Fungi incertae sedis</taxon>
        <taxon>Zoopagomycota</taxon>
        <taxon>Kickxellomycotina</taxon>
        <taxon>Kickxellomycetes</taxon>
        <taxon>Kickxellales</taxon>
        <taxon>Kickxellaceae</taxon>
        <taxon>Linderina</taxon>
    </lineage>
</organism>
<comment type="caution">
    <text evidence="1">The sequence shown here is derived from an EMBL/GenBank/DDBJ whole genome shotgun (WGS) entry which is preliminary data.</text>
</comment>
<dbReference type="EMBL" id="JANBPW010003429">
    <property type="protein sequence ID" value="KAJ1937691.1"/>
    <property type="molecule type" value="Genomic_DNA"/>
</dbReference>
<proteinExistence type="predicted"/>
<protein>
    <submittedName>
        <fullName evidence="1">Glutaredoxin</fullName>
    </submittedName>
</protein>
<reference evidence="1" key="1">
    <citation type="submission" date="2022-07" db="EMBL/GenBank/DDBJ databases">
        <title>Phylogenomic reconstructions and comparative analyses of Kickxellomycotina fungi.</title>
        <authorList>
            <person name="Reynolds N.K."/>
            <person name="Stajich J.E."/>
            <person name="Barry K."/>
            <person name="Grigoriev I.V."/>
            <person name="Crous P."/>
            <person name="Smith M.E."/>
        </authorList>
    </citation>
    <scope>NUCLEOTIDE SEQUENCE</scope>
    <source>
        <strain evidence="1">NRRL 5244</strain>
    </source>
</reference>